<evidence type="ECO:0000256" key="4">
    <source>
        <dbReference type="ARBA" id="ARBA00023163"/>
    </source>
</evidence>
<keyword evidence="4" id="KW-0804">Transcription</keyword>
<sequence length="254" mass="27969">MKADERRLAIMAILMESQTETVEALSEHFRVSRMTIHRDLDELEAAGQLRKIRGGASVQSSPMFQADFRFRQKMAAAEKERIAALAAKRIEPGMTLIIDDSSTAAHLASHLQTRLPLTVITNNLSVISALAGLPGVDLITLGGQYSRKFNGFFGLLTEDALNGLRADMSFISASAIYEGAAFHQDPEVVQTKRLMVKGAEKRVLLADHTKFGRPGLHFLTELETFHAVITGTELDQYHRQVLSEKGIALHCAQA</sequence>
<evidence type="ECO:0000256" key="1">
    <source>
        <dbReference type="ARBA" id="ARBA00022491"/>
    </source>
</evidence>
<dbReference type="InterPro" id="IPR018356">
    <property type="entry name" value="Tscrpt_reg_HTH_DeoR_CS"/>
</dbReference>
<gene>
    <name evidence="6" type="ORF">EDC90_100551</name>
</gene>
<name>A0A4R3NV77_9HYPH</name>
<dbReference type="InterPro" id="IPR001034">
    <property type="entry name" value="DeoR_HTH"/>
</dbReference>
<dbReference type="RefSeq" id="WP_132309203.1">
    <property type="nucleotide sequence ID" value="NZ_SMAR01000005.1"/>
</dbReference>
<feature type="domain" description="HTH deoR-type" evidence="5">
    <location>
        <begin position="3"/>
        <end position="58"/>
    </location>
</feature>
<keyword evidence="2" id="KW-0805">Transcription regulation</keyword>
<dbReference type="InterPro" id="IPR036390">
    <property type="entry name" value="WH_DNA-bd_sf"/>
</dbReference>
<dbReference type="GO" id="GO:0003677">
    <property type="term" value="F:DNA binding"/>
    <property type="evidence" value="ECO:0007669"/>
    <property type="project" value="UniProtKB-KW"/>
</dbReference>
<dbReference type="PANTHER" id="PTHR30363:SF4">
    <property type="entry name" value="GLYCEROL-3-PHOSPHATE REGULON REPRESSOR"/>
    <property type="match status" value="1"/>
</dbReference>
<dbReference type="Gene3D" id="3.40.50.1360">
    <property type="match status" value="1"/>
</dbReference>
<dbReference type="PANTHER" id="PTHR30363">
    <property type="entry name" value="HTH-TYPE TRANSCRIPTIONAL REGULATOR SRLR-RELATED"/>
    <property type="match status" value="1"/>
</dbReference>
<dbReference type="OrthoDB" id="31600at2"/>
<proteinExistence type="predicted"/>
<dbReference type="PRINTS" id="PR00037">
    <property type="entry name" value="HTHLACR"/>
</dbReference>
<dbReference type="Gene3D" id="1.10.10.10">
    <property type="entry name" value="Winged helix-like DNA-binding domain superfamily/Winged helix DNA-binding domain"/>
    <property type="match status" value="1"/>
</dbReference>
<dbReference type="SUPFAM" id="SSF100950">
    <property type="entry name" value="NagB/RpiA/CoA transferase-like"/>
    <property type="match status" value="1"/>
</dbReference>
<dbReference type="SMART" id="SM00420">
    <property type="entry name" value="HTH_DEOR"/>
    <property type="match status" value="1"/>
</dbReference>
<comment type="caution">
    <text evidence="6">The sequence shown here is derived from an EMBL/GenBank/DDBJ whole genome shotgun (WGS) entry which is preliminary data.</text>
</comment>
<dbReference type="EMBL" id="SMAR01000005">
    <property type="protein sequence ID" value="TCT42036.1"/>
    <property type="molecule type" value="Genomic_DNA"/>
</dbReference>
<evidence type="ECO:0000256" key="2">
    <source>
        <dbReference type="ARBA" id="ARBA00023015"/>
    </source>
</evidence>
<dbReference type="Pfam" id="PF00455">
    <property type="entry name" value="DeoRC"/>
    <property type="match status" value="1"/>
</dbReference>
<dbReference type="SMART" id="SM01134">
    <property type="entry name" value="DeoRC"/>
    <property type="match status" value="1"/>
</dbReference>
<reference evidence="6 7" key="1">
    <citation type="submission" date="2019-03" db="EMBL/GenBank/DDBJ databases">
        <title>Freshwater and sediment microbial communities from various areas in North America, analyzing microbe dynamics in response to fracking.</title>
        <authorList>
            <person name="Lamendella R."/>
        </authorList>
    </citation>
    <scope>NUCLEOTIDE SEQUENCE [LARGE SCALE GENOMIC DNA]</scope>
    <source>
        <strain evidence="6 7">175.2</strain>
    </source>
</reference>
<dbReference type="InterPro" id="IPR014036">
    <property type="entry name" value="DeoR-like_C"/>
</dbReference>
<dbReference type="AlphaFoldDB" id="A0A4R3NV77"/>
<evidence type="ECO:0000259" key="5">
    <source>
        <dbReference type="PROSITE" id="PS51000"/>
    </source>
</evidence>
<keyword evidence="7" id="KW-1185">Reference proteome</keyword>
<dbReference type="InterPro" id="IPR050313">
    <property type="entry name" value="Carb_Metab_HTH_regulators"/>
</dbReference>
<protein>
    <submittedName>
        <fullName evidence="6">DeoR family transcriptional regulator</fullName>
    </submittedName>
</protein>
<dbReference type="Proteomes" id="UP000295097">
    <property type="component" value="Unassembled WGS sequence"/>
</dbReference>
<dbReference type="InterPro" id="IPR037171">
    <property type="entry name" value="NagB/RpiA_transferase-like"/>
</dbReference>
<dbReference type="GO" id="GO:0003700">
    <property type="term" value="F:DNA-binding transcription factor activity"/>
    <property type="evidence" value="ECO:0007669"/>
    <property type="project" value="InterPro"/>
</dbReference>
<evidence type="ECO:0000313" key="6">
    <source>
        <dbReference type="EMBL" id="TCT42036.1"/>
    </source>
</evidence>
<keyword evidence="1" id="KW-0678">Repressor</keyword>
<dbReference type="SUPFAM" id="SSF46785">
    <property type="entry name" value="Winged helix' DNA-binding domain"/>
    <property type="match status" value="1"/>
</dbReference>
<evidence type="ECO:0000256" key="3">
    <source>
        <dbReference type="ARBA" id="ARBA00023125"/>
    </source>
</evidence>
<dbReference type="PROSITE" id="PS51000">
    <property type="entry name" value="HTH_DEOR_2"/>
    <property type="match status" value="1"/>
</dbReference>
<accession>A0A4R3NV77</accession>
<dbReference type="InterPro" id="IPR036388">
    <property type="entry name" value="WH-like_DNA-bd_sf"/>
</dbReference>
<evidence type="ECO:0000313" key="7">
    <source>
        <dbReference type="Proteomes" id="UP000295097"/>
    </source>
</evidence>
<dbReference type="PROSITE" id="PS00894">
    <property type="entry name" value="HTH_DEOR_1"/>
    <property type="match status" value="1"/>
</dbReference>
<dbReference type="Pfam" id="PF08220">
    <property type="entry name" value="HTH_DeoR"/>
    <property type="match status" value="1"/>
</dbReference>
<keyword evidence="3" id="KW-0238">DNA-binding</keyword>
<organism evidence="6 7">
    <name type="scientific">Martelella mediterranea</name>
    <dbReference type="NCBI Taxonomy" id="293089"/>
    <lineage>
        <taxon>Bacteria</taxon>
        <taxon>Pseudomonadati</taxon>
        <taxon>Pseudomonadota</taxon>
        <taxon>Alphaproteobacteria</taxon>
        <taxon>Hyphomicrobiales</taxon>
        <taxon>Aurantimonadaceae</taxon>
        <taxon>Martelella</taxon>
    </lineage>
</organism>